<reference evidence="2 3" key="1">
    <citation type="submission" date="2019-10" db="EMBL/GenBank/DDBJ databases">
        <authorList>
            <person name="Palmer J.M."/>
        </authorList>
    </citation>
    <scope>NUCLEOTIDE SEQUENCE [LARGE SCALE GENOMIC DNA]</scope>
    <source>
        <strain evidence="2 3">TWF506</strain>
    </source>
</reference>
<feature type="region of interest" description="Disordered" evidence="1">
    <location>
        <begin position="207"/>
        <end position="260"/>
    </location>
</feature>
<feature type="compositionally biased region" description="Polar residues" evidence="1">
    <location>
        <begin position="107"/>
        <end position="117"/>
    </location>
</feature>
<dbReference type="AlphaFoldDB" id="A0AAN8N0M9"/>
<evidence type="ECO:0000256" key="1">
    <source>
        <dbReference type="SAM" id="MobiDB-lite"/>
    </source>
</evidence>
<keyword evidence="3" id="KW-1185">Reference proteome</keyword>
<name>A0AAN8N0M9_9PEZI</name>
<feature type="region of interest" description="Disordered" evidence="1">
    <location>
        <begin position="85"/>
        <end position="138"/>
    </location>
</feature>
<dbReference type="EMBL" id="JAVHJM010000014">
    <property type="protein sequence ID" value="KAK6498168.1"/>
    <property type="molecule type" value="Genomic_DNA"/>
</dbReference>
<organism evidence="2 3">
    <name type="scientific">Arthrobotrys conoides</name>
    <dbReference type="NCBI Taxonomy" id="74498"/>
    <lineage>
        <taxon>Eukaryota</taxon>
        <taxon>Fungi</taxon>
        <taxon>Dikarya</taxon>
        <taxon>Ascomycota</taxon>
        <taxon>Pezizomycotina</taxon>
        <taxon>Orbiliomycetes</taxon>
        <taxon>Orbiliales</taxon>
        <taxon>Orbiliaceae</taxon>
        <taxon>Arthrobotrys</taxon>
    </lineage>
</organism>
<evidence type="ECO:0000313" key="3">
    <source>
        <dbReference type="Proteomes" id="UP001307849"/>
    </source>
</evidence>
<proteinExistence type="predicted"/>
<evidence type="ECO:0000313" key="2">
    <source>
        <dbReference type="EMBL" id="KAK6498168.1"/>
    </source>
</evidence>
<protein>
    <submittedName>
        <fullName evidence="2">Uncharacterized protein</fullName>
    </submittedName>
</protein>
<comment type="caution">
    <text evidence="2">The sequence shown here is derived from an EMBL/GenBank/DDBJ whole genome shotgun (WGS) entry which is preliminary data.</text>
</comment>
<feature type="region of interest" description="Disordered" evidence="1">
    <location>
        <begin position="30"/>
        <end position="58"/>
    </location>
</feature>
<accession>A0AAN8N0M9</accession>
<dbReference type="Proteomes" id="UP001307849">
    <property type="component" value="Unassembled WGS sequence"/>
</dbReference>
<feature type="compositionally biased region" description="Low complexity" evidence="1">
    <location>
        <begin position="118"/>
        <end position="132"/>
    </location>
</feature>
<sequence>MSKPNNLKSSTTTLPQPAWVTALYGRYDHNVLSPTPAPSTSSNSTRSTNSIGLAKSTPIGYTESVDKADFQRYKEARWPEVAAGISRGELSRPPSKFHNEERRIPSISRSQESTTLEAGSSSALESAAKSYSNPSRETSVQYEHSILRRSMRAQESQVLQTRYELPAGLLTPDTRETQRNLVDERMKSFRKTLATLAQRRGDSFAELEGTPIGQLPPQGGADRPLVRTLKTPQPPPGPQKLDQKSISTKQPPQVLPKESIGSGKDPYFFARAEFHLQQWLNESDKGDLPAATEHLTVVENMIIEKWGSIKAAPKGHIRSFLTCKIMNLIRYNQDQEALELAKYIESVHQDKARGKVSGTHFIALIVLYMRLKDWDTAKMKCTQFLQLEYLESLDPKIHFADQSLGFWLMAKILKGSGKSVEAKFYKAQVKPGLSSHSWYKWAEQCLRQR</sequence>
<gene>
    <name evidence="2" type="ORF">TWF506_004407</name>
</gene>
<feature type="compositionally biased region" description="Low complexity" evidence="1">
    <location>
        <begin position="38"/>
        <end position="50"/>
    </location>
</feature>